<dbReference type="Pfam" id="PF19671">
    <property type="entry name" value="DUF6174"/>
    <property type="match status" value="1"/>
</dbReference>
<evidence type="ECO:0000256" key="1">
    <source>
        <dbReference type="SAM" id="MobiDB-lite"/>
    </source>
</evidence>
<dbReference type="InterPro" id="IPR046172">
    <property type="entry name" value="DUF6174"/>
</dbReference>
<feature type="chain" id="PRO_5038952027" description="Lipoprotein" evidence="2">
    <location>
        <begin position="22"/>
        <end position="155"/>
    </location>
</feature>
<keyword evidence="4" id="KW-1185">Reference proteome</keyword>
<dbReference type="EMBL" id="QWKP01000167">
    <property type="protein sequence ID" value="RHA42701.1"/>
    <property type="molecule type" value="Genomic_DNA"/>
</dbReference>
<feature type="region of interest" description="Disordered" evidence="1">
    <location>
        <begin position="19"/>
        <end position="38"/>
    </location>
</feature>
<dbReference type="PROSITE" id="PS51257">
    <property type="entry name" value="PROKAR_LIPOPROTEIN"/>
    <property type="match status" value="1"/>
</dbReference>
<keyword evidence="2" id="KW-0732">Signal</keyword>
<proteinExistence type="predicted"/>
<accession>A0A413RN67</accession>
<feature type="region of interest" description="Disordered" evidence="1">
    <location>
        <begin position="131"/>
        <end position="155"/>
    </location>
</feature>
<organism evidence="3 4">
    <name type="scientific">Cellulomonas rhizosphaerae</name>
    <dbReference type="NCBI Taxonomy" id="2293719"/>
    <lineage>
        <taxon>Bacteria</taxon>
        <taxon>Bacillati</taxon>
        <taxon>Actinomycetota</taxon>
        <taxon>Actinomycetes</taxon>
        <taxon>Micrococcales</taxon>
        <taxon>Cellulomonadaceae</taxon>
        <taxon>Cellulomonas</taxon>
    </lineage>
</organism>
<evidence type="ECO:0008006" key="5">
    <source>
        <dbReference type="Google" id="ProtNLM"/>
    </source>
</evidence>
<evidence type="ECO:0000313" key="4">
    <source>
        <dbReference type="Proteomes" id="UP000283374"/>
    </source>
</evidence>
<feature type="signal peptide" evidence="2">
    <location>
        <begin position="1"/>
        <end position="21"/>
    </location>
</feature>
<evidence type="ECO:0000313" key="3">
    <source>
        <dbReference type="EMBL" id="RHA42701.1"/>
    </source>
</evidence>
<dbReference type="AlphaFoldDB" id="A0A413RN67"/>
<reference evidence="3 4" key="1">
    <citation type="submission" date="2018-08" db="EMBL/GenBank/DDBJ databases">
        <title>Cellulomonas rhizosphaerae sp. nov., a novel actinomycete isolated from soil.</title>
        <authorList>
            <person name="Tian Y."/>
        </authorList>
    </citation>
    <scope>NUCLEOTIDE SEQUENCE [LARGE SCALE GENOMIC DNA]</scope>
    <source>
        <strain evidence="3 4">NEAU-TCZ24</strain>
    </source>
</reference>
<protein>
    <recommendedName>
        <fullName evidence="5">Lipoprotein</fullName>
    </recommendedName>
</protein>
<dbReference type="RefSeq" id="WP_118766700.1">
    <property type="nucleotide sequence ID" value="NZ_QWKP01000167.1"/>
</dbReference>
<comment type="caution">
    <text evidence="3">The sequence shown here is derived from an EMBL/GenBank/DDBJ whole genome shotgun (WGS) entry which is preliminary data.</text>
</comment>
<name>A0A413RN67_9CELL</name>
<evidence type="ECO:0000256" key="2">
    <source>
        <dbReference type="SAM" id="SignalP"/>
    </source>
</evidence>
<sequence length="155" mass="16429">MAKILRVLSVGIVLLTGCSSAGTSTSPPEPAVFPTTTGGPDWDTASYRFTLDSRCGERALVGRYAVVVDHGAVASVEPLESTEVADSPGSPTLGPNDLPTIGELVTRAQTTDRDDLTEFHLDSATGIPREIAFDPEPTALDDEECYSISDYEPLE</sequence>
<dbReference type="Proteomes" id="UP000283374">
    <property type="component" value="Unassembled WGS sequence"/>
</dbReference>
<gene>
    <name evidence="3" type="ORF">D1825_06870</name>
</gene>
<feature type="region of interest" description="Disordered" evidence="1">
    <location>
        <begin position="79"/>
        <end position="100"/>
    </location>
</feature>
<dbReference type="OrthoDB" id="3296785at2"/>